<proteinExistence type="inferred from homology"/>
<evidence type="ECO:0000256" key="1">
    <source>
        <dbReference type="ARBA" id="ARBA00004442"/>
    </source>
</evidence>
<dbReference type="EMBL" id="JBBYHR010000003">
    <property type="protein sequence ID" value="MEL1243847.1"/>
    <property type="molecule type" value="Genomic_DNA"/>
</dbReference>
<evidence type="ECO:0000259" key="7">
    <source>
        <dbReference type="Pfam" id="PF14322"/>
    </source>
</evidence>
<protein>
    <submittedName>
        <fullName evidence="8">RagB/SusD family nutrient uptake outer membrane protein</fullName>
    </submittedName>
</protein>
<dbReference type="Pfam" id="PF07980">
    <property type="entry name" value="SusD_RagB"/>
    <property type="match status" value="1"/>
</dbReference>
<dbReference type="CDD" id="cd08977">
    <property type="entry name" value="SusD"/>
    <property type="match status" value="1"/>
</dbReference>
<dbReference type="RefSeq" id="WP_341696165.1">
    <property type="nucleotide sequence ID" value="NZ_JBBYHR010000003.1"/>
</dbReference>
<dbReference type="SUPFAM" id="SSF48452">
    <property type="entry name" value="TPR-like"/>
    <property type="match status" value="1"/>
</dbReference>
<comment type="similarity">
    <text evidence="2">Belongs to the SusD family.</text>
</comment>
<feature type="domain" description="SusD-like N-terminal" evidence="7">
    <location>
        <begin position="100"/>
        <end position="224"/>
    </location>
</feature>
<evidence type="ECO:0000256" key="4">
    <source>
        <dbReference type="ARBA" id="ARBA00023136"/>
    </source>
</evidence>
<sequence length="457" mass="50756">MKKIQSILYAAIALLLWGCDSFVEVDLPQSMLTGPQVFQDKSTVEAAMSDIYTKLRDEGFLSGGLSGASASFGLYTDELITYSGAGSPEDNLFTNSLLASNSVVLDYWNRAYHHIYCANAIIEGVEASSSLSPEDKNRFKGEALFVRALAHFYLTNSFGDVPYIATTDYEANRRAVRQPAAQVYEKMIADLQLSVELFPASYSVPERTKPDRSAAYALLSRVYLYDGRWAEAADAATAVLDGPGFVLEENLDNVFLKESRSTIWQFKPKITGGNADEGATFIFMDTPPPSLSLREELVGAFEAGDLRRTHWVKTLTNGTSQWHHAYKYKQNVNTGTSVEYSVVFRLEELFLIRAEARAMLGDLVGGLTDLNTIRNRAGLVIAEASSSEVLVNAILQERRVEFFTEYGHRFFDLKRTQKANEILPLAKPGWNSTDILWPLPEQELLANSALAPQNPGY</sequence>
<dbReference type="InterPro" id="IPR011990">
    <property type="entry name" value="TPR-like_helical_dom_sf"/>
</dbReference>
<accession>A0ABU9HWF1</accession>
<evidence type="ECO:0000313" key="8">
    <source>
        <dbReference type="EMBL" id="MEL1243847.1"/>
    </source>
</evidence>
<gene>
    <name evidence="8" type="ORF">AAEO56_06195</name>
</gene>
<dbReference type="Gene3D" id="1.25.40.390">
    <property type="match status" value="1"/>
</dbReference>
<dbReference type="Proteomes" id="UP001464555">
    <property type="component" value="Unassembled WGS sequence"/>
</dbReference>
<comment type="caution">
    <text evidence="8">The sequence shown here is derived from an EMBL/GenBank/DDBJ whole genome shotgun (WGS) entry which is preliminary data.</text>
</comment>
<keyword evidence="9" id="KW-1185">Reference proteome</keyword>
<reference evidence="8 9" key="1">
    <citation type="submission" date="2024-04" db="EMBL/GenBank/DDBJ databases">
        <title>Flavobacterium sp. DGU11 16S ribosomal RNA gene Genome sequencing and assembly.</title>
        <authorList>
            <person name="Park S."/>
        </authorList>
    </citation>
    <scope>NUCLEOTIDE SEQUENCE [LARGE SCALE GENOMIC DNA]</scope>
    <source>
        <strain evidence="8 9">DGU11</strain>
    </source>
</reference>
<feature type="domain" description="RagB/SusD" evidence="6">
    <location>
        <begin position="323"/>
        <end position="457"/>
    </location>
</feature>
<dbReference type="Pfam" id="PF14322">
    <property type="entry name" value="SusD-like_3"/>
    <property type="match status" value="1"/>
</dbReference>
<comment type="subcellular location">
    <subcellularLocation>
        <location evidence="1">Cell outer membrane</location>
    </subcellularLocation>
</comment>
<dbReference type="InterPro" id="IPR012944">
    <property type="entry name" value="SusD_RagB_dom"/>
</dbReference>
<evidence type="ECO:0000256" key="2">
    <source>
        <dbReference type="ARBA" id="ARBA00006275"/>
    </source>
</evidence>
<evidence type="ECO:0000259" key="6">
    <source>
        <dbReference type="Pfam" id="PF07980"/>
    </source>
</evidence>
<keyword evidence="5" id="KW-0998">Cell outer membrane</keyword>
<organism evidence="8 9">
    <name type="scientific">Flavobacterium arundinis</name>
    <dbReference type="NCBI Taxonomy" id="3139143"/>
    <lineage>
        <taxon>Bacteria</taxon>
        <taxon>Pseudomonadati</taxon>
        <taxon>Bacteroidota</taxon>
        <taxon>Flavobacteriia</taxon>
        <taxon>Flavobacteriales</taxon>
        <taxon>Flavobacteriaceae</taxon>
        <taxon>Flavobacterium</taxon>
    </lineage>
</organism>
<keyword evidence="4" id="KW-0472">Membrane</keyword>
<keyword evidence="3" id="KW-0732">Signal</keyword>
<dbReference type="InterPro" id="IPR033985">
    <property type="entry name" value="SusD-like_N"/>
</dbReference>
<evidence type="ECO:0000256" key="3">
    <source>
        <dbReference type="ARBA" id="ARBA00022729"/>
    </source>
</evidence>
<name>A0ABU9HWF1_9FLAO</name>
<evidence type="ECO:0000313" key="9">
    <source>
        <dbReference type="Proteomes" id="UP001464555"/>
    </source>
</evidence>
<evidence type="ECO:0000256" key="5">
    <source>
        <dbReference type="ARBA" id="ARBA00023237"/>
    </source>
</evidence>